<evidence type="ECO:0000256" key="1">
    <source>
        <dbReference type="SAM" id="Coils"/>
    </source>
</evidence>
<evidence type="ECO:0000313" key="3">
    <source>
        <dbReference type="EMBL" id="CAD7437483.1"/>
    </source>
</evidence>
<keyword evidence="1" id="KW-0175">Coiled coil</keyword>
<proteinExistence type="predicted"/>
<name>A0A7R9EM66_9NEOP</name>
<dbReference type="PANTHER" id="PTHR46518">
    <property type="entry name" value="COILED-COIL DOMAIN-CONTAINING PROTEIN 151"/>
    <property type="match status" value="1"/>
</dbReference>
<organism evidence="3">
    <name type="scientific">Timema bartmani</name>
    <dbReference type="NCBI Taxonomy" id="61472"/>
    <lineage>
        <taxon>Eukaryota</taxon>
        <taxon>Metazoa</taxon>
        <taxon>Ecdysozoa</taxon>
        <taxon>Arthropoda</taxon>
        <taxon>Hexapoda</taxon>
        <taxon>Insecta</taxon>
        <taxon>Pterygota</taxon>
        <taxon>Neoptera</taxon>
        <taxon>Polyneoptera</taxon>
        <taxon>Phasmatodea</taxon>
        <taxon>Timematodea</taxon>
        <taxon>Timematoidea</taxon>
        <taxon>Timematidae</taxon>
        <taxon>Timema</taxon>
    </lineage>
</organism>
<dbReference type="PANTHER" id="PTHR46518:SF1">
    <property type="entry name" value="OUTER DYNEIN ARM-DOCKING COMPLEX SUBUNIT 3"/>
    <property type="match status" value="1"/>
</dbReference>
<dbReference type="GO" id="GO:0035253">
    <property type="term" value="C:ciliary rootlet"/>
    <property type="evidence" value="ECO:0007669"/>
    <property type="project" value="TreeGrafter"/>
</dbReference>
<feature type="compositionally biased region" description="Low complexity" evidence="2">
    <location>
        <begin position="597"/>
        <end position="608"/>
    </location>
</feature>
<dbReference type="InterPro" id="IPR033192">
    <property type="entry name" value="ODAD3"/>
</dbReference>
<feature type="coiled-coil region" evidence="1">
    <location>
        <begin position="33"/>
        <end position="67"/>
    </location>
</feature>
<reference evidence="3" key="1">
    <citation type="submission" date="2020-11" db="EMBL/GenBank/DDBJ databases">
        <authorList>
            <person name="Tran Van P."/>
        </authorList>
    </citation>
    <scope>NUCLEOTIDE SEQUENCE</scope>
</reference>
<dbReference type="GO" id="GO:0036064">
    <property type="term" value="C:ciliary basal body"/>
    <property type="evidence" value="ECO:0007669"/>
    <property type="project" value="TreeGrafter"/>
</dbReference>
<sequence length="674" mass="78254">MDAKVMQMLNIGDKKWTTKDKLNQYKGLIHLQLRDKKQQNYEARQKRHNYNQQIRELRKDVEYYRNALNNALVGDKHELINTLKKNPRLCLALERYEPEKVSEEMVQVNYTKIKKLDLLNYEKKKRMDKLHELRLELLSLQERIEVEKNDIHPRRMEQVITIQIQNALIRQNAAGTINRTYVNILEILKKDALYFDVVLNTLQGDHYSQCKCIIHAAEMGQRVTEHLATLQHEYKRLERQVRTNMKERDRAVRMMRREVEALHTDCKMLIRTESVDALDKKSGWWPTPRELLLPKELEELEQILHQIQEATLVSSYEDIFPRMEMQLKHKNQLIQQLKENTAERDALLNRKSHAELTLATMQQAMEEHIFEYHESKNLLNKEIEARKAQIESDKKKIVENGHILVNLRCSLQTLYEVLDCVNTGEDDEEEQVVLEEVTSDPDLLEPVIKEISHDAIPVIEEDPLVLLEMVTEKMRILIEKLPHDPPSEFAELARETYQQNIANMLGQAEFDDKEAYEFYLGDEMDAEDLSVPTRRDIKMRSEKICEEFGDKNIEQQLIERVGGKAYSTGIELDLPVFDSLVHQEINASDHTATETGSSSSSSSLSCPSDDSDSCPTVSPAAVGKISSSSSSDDRSTSCHFFACLEEKERSKVETRGMPGFGYIKERGLQNITEM</sequence>
<feature type="coiled-coil region" evidence="1">
    <location>
        <begin position="123"/>
        <end position="150"/>
    </location>
</feature>
<dbReference type="GO" id="GO:0097542">
    <property type="term" value="C:ciliary tip"/>
    <property type="evidence" value="ECO:0007669"/>
    <property type="project" value="TreeGrafter"/>
</dbReference>
<dbReference type="GO" id="GO:0003341">
    <property type="term" value="P:cilium movement"/>
    <property type="evidence" value="ECO:0007669"/>
    <property type="project" value="InterPro"/>
</dbReference>
<evidence type="ECO:0000256" key="2">
    <source>
        <dbReference type="SAM" id="MobiDB-lite"/>
    </source>
</evidence>
<feature type="region of interest" description="Disordered" evidence="2">
    <location>
        <begin position="589"/>
        <end position="636"/>
    </location>
</feature>
<accession>A0A7R9EM66</accession>
<dbReference type="GO" id="GO:0036158">
    <property type="term" value="P:outer dynein arm assembly"/>
    <property type="evidence" value="ECO:0007669"/>
    <property type="project" value="InterPro"/>
</dbReference>
<dbReference type="EMBL" id="OD564275">
    <property type="protein sequence ID" value="CAD7437483.1"/>
    <property type="molecule type" value="Genomic_DNA"/>
</dbReference>
<feature type="coiled-coil region" evidence="1">
    <location>
        <begin position="220"/>
        <end position="247"/>
    </location>
</feature>
<dbReference type="AlphaFoldDB" id="A0A7R9EM66"/>
<protein>
    <submittedName>
        <fullName evidence="3">Uncharacterized protein</fullName>
    </submittedName>
</protein>
<gene>
    <name evidence="3" type="ORF">TBIB3V08_LOCUS94</name>
</gene>